<feature type="active site" description="Proton acceptor" evidence="5">
    <location>
        <position position="255"/>
    </location>
</feature>
<dbReference type="AlphaFoldDB" id="A0A238YAB1"/>
<comment type="similarity">
    <text evidence="1">Belongs to the DNA repair enzymes AP/ExoA family.</text>
</comment>
<feature type="binding site" evidence="6">
    <location>
        <position position="155"/>
    </location>
    <ligand>
        <name>Mg(2+)</name>
        <dbReference type="ChEBI" id="CHEBI:18420"/>
        <label>1</label>
    </ligand>
</feature>
<feature type="active site" evidence="5">
    <location>
        <position position="112"/>
    </location>
</feature>
<dbReference type="InterPro" id="IPR005135">
    <property type="entry name" value="Endo/exonuclease/phosphatase"/>
</dbReference>
<sequence length="265" mass="29934">MRHGSGVRIATYNINGTNGRLETLLAWLDDTQSDIVCLQDLKAPQAKFPERQLKEAGYAYVWHGQSRWNGVAILSRGSEPVLTRRGLPRDPDPSQCRYIEAAVNGVLVGCLYVPNGNPAPGPKWDYKLEWLKQFTVHAKQLLALDVPVILAGDYNIIPAEHDVYNPDRWQDDALFLPQHVRKAYASLLKQGWCGATATIHTDKPVYPFWDYLRQARERSAGLRLDHLLLSHHLTARLKDAGVDRDMRGRSKASDHAPAWIDLARE</sequence>
<evidence type="ECO:0000256" key="2">
    <source>
        <dbReference type="ARBA" id="ARBA00022723"/>
    </source>
</evidence>
<evidence type="ECO:0000256" key="6">
    <source>
        <dbReference type="PIRSR" id="PIRSR604808-2"/>
    </source>
</evidence>
<evidence type="ECO:0000256" key="1">
    <source>
        <dbReference type="ARBA" id="ARBA00007092"/>
    </source>
</evidence>
<gene>
    <name evidence="9" type="ORF">SAMN06265378_11645</name>
</gene>
<feature type="active site" description="Proton donor/acceptor" evidence="5">
    <location>
        <position position="153"/>
    </location>
</feature>
<evidence type="ECO:0000313" key="10">
    <source>
        <dbReference type="Proteomes" id="UP000198409"/>
    </source>
</evidence>
<name>A0A238YAB1_9RHOB</name>
<accession>A0A238YAB1</accession>
<feature type="site" description="Important for catalytic activity" evidence="7">
    <location>
        <position position="225"/>
    </location>
</feature>
<comment type="cofactor">
    <cofactor evidence="6">
        <name>Mg(2+)</name>
        <dbReference type="ChEBI" id="CHEBI:18420"/>
    </cofactor>
    <cofactor evidence="6">
        <name>Mn(2+)</name>
        <dbReference type="ChEBI" id="CHEBI:29035"/>
    </cofactor>
    <text evidence="6">Probably binds two magnesium or manganese ions per subunit.</text>
</comment>
<dbReference type="NCBIfam" id="TIGR00195">
    <property type="entry name" value="exoDNase_III"/>
    <property type="match status" value="1"/>
</dbReference>
<dbReference type="GO" id="GO:0046872">
    <property type="term" value="F:metal ion binding"/>
    <property type="evidence" value="ECO:0007669"/>
    <property type="project" value="UniProtKB-KW"/>
</dbReference>
<protein>
    <submittedName>
        <fullName evidence="9">Exodeoxyribonuclease-3</fullName>
    </submittedName>
</protein>
<organism evidence="9 10">
    <name type="scientific">Paracoccus sediminis</name>
    <dbReference type="NCBI Taxonomy" id="1214787"/>
    <lineage>
        <taxon>Bacteria</taxon>
        <taxon>Pseudomonadati</taxon>
        <taxon>Pseudomonadota</taxon>
        <taxon>Alphaproteobacteria</taxon>
        <taxon>Rhodobacterales</taxon>
        <taxon>Paracoccaceae</taxon>
        <taxon>Paracoccus</taxon>
    </lineage>
</organism>
<feature type="site" description="Interaction with DNA substrate" evidence="7">
    <location>
        <position position="255"/>
    </location>
</feature>
<dbReference type="GO" id="GO:0006281">
    <property type="term" value="P:DNA repair"/>
    <property type="evidence" value="ECO:0007669"/>
    <property type="project" value="InterPro"/>
</dbReference>
<dbReference type="PROSITE" id="PS51435">
    <property type="entry name" value="AP_NUCLEASE_F1_4"/>
    <property type="match status" value="1"/>
</dbReference>
<keyword evidence="3" id="KW-0378">Hydrolase</keyword>
<dbReference type="GO" id="GO:0008311">
    <property type="term" value="F:double-stranded DNA 3'-5' DNA exonuclease activity"/>
    <property type="evidence" value="ECO:0007669"/>
    <property type="project" value="InterPro"/>
</dbReference>
<feature type="binding site" evidence="6">
    <location>
        <position position="13"/>
    </location>
    <ligand>
        <name>Mg(2+)</name>
        <dbReference type="ChEBI" id="CHEBI:18420"/>
        <label>1</label>
    </ligand>
</feature>
<dbReference type="EMBL" id="FZNM01000016">
    <property type="protein sequence ID" value="SNR68077.1"/>
    <property type="molecule type" value="Genomic_DNA"/>
</dbReference>
<evidence type="ECO:0000256" key="7">
    <source>
        <dbReference type="PIRSR" id="PIRSR604808-3"/>
    </source>
</evidence>
<reference evidence="10" key="1">
    <citation type="submission" date="2017-06" db="EMBL/GenBank/DDBJ databases">
        <authorList>
            <person name="Varghese N."/>
            <person name="Submissions S."/>
        </authorList>
    </citation>
    <scope>NUCLEOTIDE SEQUENCE [LARGE SCALE GENOMIC DNA]</scope>
    <source>
        <strain evidence="10">DSM 26170</strain>
    </source>
</reference>
<proteinExistence type="inferred from homology"/>
<evidence type="ECO:0000256" key="3">
    <source>
        <dbReference type="ARBA" id="ARBA00022801"/>
    </source>
</evidence>
<dbReference type="NCBIfam" id="TIGR00633">
    <property type="entry name" value="xth"/>
    <property type="match status" value="1"/>
</dbReference>
<evidence type="ECO:0000256" key="4">
    <source>
        <dbReference type="ARBA" id="ARBA00022842"/>
    </source>
</evidence>
<dbReference type="InterPro" id="IPR037493">
    <property type="entry name" value="ExoIII-like"/>
</dbReference>
<feature type="binding site" evidence="6">
    <location>
        <position position="254"/>
    </location>
    <ligand>
        <name>Mg(2+)</name>
        <dbReference type="ChEBI" id="CHEBI:18420"/>
        <label>1</label>
    </ligand>
</feature>
<feature type="site" description="Transition state stabilizer" evidence="7">
    <location>
        <position position="155"/>
    </location>
</feature>
<feature type="binding site" evidence="6">
    <location>
        <position position="153"/>
    </location>
    <ligand>
        <name>Mg(2+)</name>
        <dbReference type="ChEBI" id="CHEBI:18420"/>
        <label>1</label>
    </ligand>
</feature>
<dbReference type="Pfam" id="PF03372">
    <property type="entry name" value="Exo_endo_phos"/>
    <property type="match status" value="1"/>
</dbReference>
<feature type="binding site" evidence="6">
    <location>
        <position position="255"/>
    </location>
    <ligand>
        <name>Mg(2+)</name>
        <dbReference type="ChEBI" id="CHEBI:18420"/>
        <label>1</label>
    </ligand>
</feature>
<keyword evidence="2 6" id="KW-0479">Metal-binding</keyword>
<dbReference type="Proteomes" id="UP000198409">
    <property type="component" value="Unassembled WGS sequence"/>
</dbReference>
<dbReference type="InterPro" id="IPR004808">
    <property type="entry name" value="AP_endonuc_1"/>
</dbReference>
<evidence type="ECO:0000259" key="8">
    <source>
        <dbReference type="Pfam" id="PF03372"/>
    </source>
</evidence>
<keyword evidence="6" id="KW-0464">Manganese</keyword>
<keyword evidence="4 6" id="KW-0460">Magnesium</keyword>
<dbReference type="SUPFAM" id="SSF56219">
    <property type="entry name" value="DNase I-like"/>
    <property type="match status" value="1"/>
</dbReference>
<dbReference type="PANTHER" id="PTHR43250">
    <property type="entry name" value="EXODEOXYRIBONUCLEASE III"/>
    <property type="match status" value="1"/>
</dbReference>
<dbReference type="Gene3D" id="3.60.10.10">
    <property type="entry name" value="Endonuclease/exonuclease/phosphatase"/>
    <property type="match status" value="1"/>
</dbReference>
<dbReference type="PANTHER" id="PTHR43250:SF1">
    <property type="entry name" value="EXODEOXYRIBONUCLEASE III"/>
    <property type="match status" value="1"/>
</dbReference>
<dbReference type="InterPro" id="IPR036691">
    <property type="entry name" value="Endo/exonu/phosph_ase_sf"/>
</dbReference>
<feature type="domain" description="Endonuclease/exonuclease/phosphatase" evidence="8">
    <location>
        <begin position="10"/>
        <end position="255"/>
    </location>
</feature>
<evidence type="ECO:0000313" key="9">
    <source>
        <dbReference type="EMBL" id="SNR68077.1"/>
    </source>
</evidence>
<evidence type="ECO:0000256" key="5">
    <source>
        <dbReference type="PIRSR" id="PIRSR604808-1"/>
    </source>
</evidence>